<sequence length="317" mass="37268">MGDLPNRRLEEVLEDTYGLLVTQMSWHDSLYLKRVAAKVETSSGLLKLKRYTGSEQALRQYYRRYLALARTGFKGLPRWYRTAEGKPYVAVQDELFYLIDWIEGRPFRLSSTDARRLGEALAEMHRVRPDTAGFRKPRWRDQLRQVTQARRLLRGGIAERLPKDARRFIEQQESLLDETFRHVADSLTVRHRLLKSGVVHGDVTLPNILFVDHRARFIDWERLNVGFPLEELAKAAMNTCHFSILHVEHLLTGYDYDLLDHDQKEIFSTFFEIPREVVYLLLRASRGHSTKHDASMWTFVRDTWDARMALIRHFAAR</sequence>
<dbReference type="EMBL" id="CP080467">
    <property type="protein sequence ID" value="UNO50417.1"/>
    <property type="molecule type" value="Genomic_DNA"/>
</dbReference>
<dbReference type="InterPro" id="IPR011009">
    <property type="entry name" value="Kinase-like_dom_sf"/>
</dbReference>
<dbReference type="InterPro" id="IPR047175">
    <property type="entry name" value="CotS-like"/>
</dbReference>
<gene>
    <name evidence="1" type="ORF">K1I37_08095</name>
</gene>
<reference evidence="2" key="1">
    <citation type="journal article" date="2022" name="G3 (Bethesda)">
        <title>Unveiling the complete genome sequence of Alicyclobacillus acidoterrestris DSM 3922T, a taint-producing strain.</title>
        <authorList>
            <person name="Leonardo I.C."/>
            <person name="Barreto Crespo M.T."/>
            <person name="Gaspar F.B."/>
        </authorList>
    </citation>
    <scope>NUCLEOTIDE SEQUENCE [LARGE SCALE GENOMIC DNA]</scope>
    <source>
        <strain evidence="2">DSM 3922</strain>
    </source>
</reference>
<evidence type="ECO:0000313" key="2">
    <source>
        <dbReference type="Proteomes" id="UP000829401"/>
    </source>
</evidence>
<dbReference type="PANTHER" id="PTHR39179">
    <property type="entry name" value="SPORE COAT PROTEIN I"/>
    <property type="match status" value="1"/>
</dbReference>
<dbReference type="KEGG" id="aaco:K1I37_08095"/>
<name>T0C5K6_ALIAG</name>
<dbReference type="SUPFAM" id="SSF56112">
    <property type="entry name" value="Protein kinase-like (PK-like)"/>
    <property type="match status" value="1"/>
</dbReference>
<dbReference type="Pfam" id="PF01636">
    <property type="entry name" value="APH"/>
    <property type="match status" value="1"/>
</dbReference>
<dbReference type="Proteomes" id="UP000829401">
    <property type="component" value="Chromosome"/>
</dbReference>
<dbReference type="Gene3D" id="3.90.1200.10">
    <property type="match status" value="1"/>
</dbReference>
<proteinExistence type="predicted"/>
<accession>A0A9E6ZIN7</accession>
<dbReference type="GO" id="GO:0042601">
    <property type="term" value="C:endospore-forming forespore"/>
    <property type="evidence" value="ECO:0007669"/>
    <property type="project" value="TreeGrafter"/>
</dbReference>
<organism evidence="1 2">
    <name type="scientific">Alicyclobacillus acidoterrestris (strain ATCC 49025 / DSM 3922 / CIP 106132 / NCIMB 13137 / GD3B)</name>
    <dbReference type="NCBI Taxonomy" id="1356854"/>
    <lineage>
        <taxon>Bacteria</taxon>
        <taxon>Bacillati</taxon>
        <taxon>Bacillota</taxon>
        <taxon>Bacilli</taxon>
        <taxon>Bacillales</taxon>
        <taxon>Alicyclobacillaceae</taxon>
        <taxon>Alicyclobacillus</taxon>
    </lineage>
</organism>
<keyword evidence="2" id="KW-1185">Reference proteome</keyword>
<protein>
    <submittedName>
        <fullName evidence="1">Aminoglycoside phosphotransferase family protein</fullName>
    </submittedName>
</protein>
<evidence type="ECO:0000313" key="1">
    <source>
        <dbReference type="EMBL" id="UNO50417.1"/>
    </source>
</evidence>
<dbReference type="OrthoDB" id="2600880at2"/>
<accession>T0C5K6</accession>
<dbReference type="Gene3D" id="3.30.200.20">
    <property type="entry name" value="Phosphorylase Kinase, domain 1"/>
    <property type="match status" value="1"/>
</dbReference>
<dbReference type="eggNOG" id="COG3173">
    <property type="taxonomic scope" value="Bacteria"/>
</dbReference>
<dbReference type="AlphaFoldDB" id="T0C5K6"/>
<dbReference type="STRING" id="1356854.N007_00665"/>
<dbReference type="InterPro" id="IPR002575">
    <property type="entry name" value="Aminoglycoside_PTrfase"/>
</dbReference>
<dbReference type="RefSeq" id="WP_021295870.1">
    <property type="nucleotide sequence ID" value="NZ_AURB01000112.1"/>
</dbReference>
<dbReference type="PANTHER" id="PTHR39179:SF3">
    <property type="entry name" value="COTS-RELATED PROTEIN"/>
    <property type="match status" value="1"/>
</dbReference>